<evidence type="ECO:0000259" key="19">
    <source>
        <dbReference type="Pfam" id="PF04548"/>
    </source>
</evidence>
<keyword evidence="15" id="KW-0472">Membrane</keyword>
<keyword evidence="11" id="KW-0460">Magnesium</keyword>
<evidence type="ECO:0000256" key="17">
    <source>
        <dbReference type="SAM" id="Coils"/>
    </source>
</evidence>
<evidence type="ECO:0000256" key="11">
    <source>
        <dbReference type="ARBA" id="ARBA00022842"/>
    </source>
</evidence>
<dbReference type="Pfam" id="PF04548">
    <property type="entry name" value="AIG1"/>
    <property type="match status" value="1"/>
</dbReference>
<dbReference type="GO" id="GO:0016787">
    <property type="term" value="F:hydrolase activity"/>
    <property type="evidence" value="ECO:0007669"/>
    <property type="project" value="UniProtKB-KW"/>
</dbReference>
<dbReference type="OrthoDB" id="2449023at2759"/>
<evidence type="ECO:0000256" key="5">
    <source>
        <dbReference type="ARBA" id="ARBA00022640"/>
    </source>
</evidence>
<keyword evidence="6" id="KW-0812">Transmembrane</keyword>
<dbReference type="Gene3D" id="3.40.50.300">
    <property type="entry name" value="P-loop containing nucleotide triphosphate hydrolases"/>
    <property type="match status" value="2"/>
</dbReference>
<keyword evidence="8" id="KW-0547">Nucleotide-binding</keyword>
<evidence type="ECO:0000256" key="4">
    <source>
        <dbReference type="ARBA" id="ARBA00022528"/>
    </source>
</evidence>
<dbReference type="GO" id="GO:0005525">
    <property type="term" value="F:GTP binding"/>
    <property type="evidence" value="ECO:0007669"/>
    <property type="project" value="UniProtKB-KW"/>
</dbReference>
<accession>A0A9N8Z6L3</accession>
<evidence type="ECO:0000256" key="18">
    <source>
        <dbReference type="SAM" id="MobiDB-lite"/>
    </source>
</evidence>
<evidence type="ECO:0000256" key="12">
    <source>
        <dbReference type="ARBA" id="ARBA00022927"/>
    </source>
</evidence>
<feature type="compositionally biased region" description="Acidic residues" evidence="18">
    <location>
        <begin position="581"/>
        <end position="595"/>
    </location>
</feature>
<organism evidence="20 21">
    <name type="scientific">Racocetra fulgida</name>
    <dbReference type="NCBI Taxonomy" id="60492"/>
    <lineage>
        <taxon>Eukaryota</taxon>
        <taxon>Fungi</taxon>
        <taxon>Fungi incertae sedis</taxon>
        <taxon>Mucoromycota</taxon>
        <taxon>Glomeromycotina</taxon>
        <taxon>Glomeromycetes</taxon>
        <taxon>Diversisporales</taxon>
        <taxon>Gigasporaceae</taxon>
        <taxon>Racocetra</taxon>
    </lineage>
</organism>
<gene>
    <name evidence="20" type="ORF">RFULGI_LOCUS1365</name>
</gene>
<evidence type="ECO:0000256" key="9">
    <source>
        <dbReference type="ARBA" id="ARBA00022801"/>
    </source>
</evidence>
<dbReference type="InterPro" id="IPR006703">
    <property type="entry name" value="G_AIG1"/>
</dbReference>
<evidence type="ECO:0000256" key="1">
    <source>
        <dbReference type="ARBA" id="ARBA00001946"/>
    </source>
</evidence>
<sequence length="903" mass="102279">MVLVIIITYLLMRNREKEINGLKDKPADQQKIDELIKLVEKQNQAIKKYGDESAKYTGNDNTNFTDKTITQITNQDLIDKGITTPGGLTGPLKLVGFTKLKKIEINDRMSGAPDNLDNDLTELTIVNCPELEEIDVRSNKLTKLDITKIKTDNGGDDGGIDRLGDLGGAVIESGLTRHIVPEKLDYYKDVVRVVREVLGMGPNDSVAAILSDLKDKIVAGASPQLQTKLDQAEQERDAANAKLDAQKDYDTIKNERDQLKQQLEAIKTELGLKNDATQQQIIDKIKELKGRPTNTDYDAIKSQRDSLQTQVNNLQSITLSNEQRQKIQTASTANEVETTRNEIIKSEFGRLKDENASSDRLNVCLGVVAISSLLILGIRKKDKSVQEIGSESALVNNNEENQQEALELNNITENENMVNPRNVLIIGITGHGKSTLANVLAGEEICKESAGGTSETRKTNYYVIDNIGFDDNRSRLSEEVILYEIGKSIYAAKEGIDQVFFVFRGKFSPEQIKNFKLFEKLILESGITKFTTLVHSHFEDFRNSQECKKDQKALLNESAVIREIIESCNGIIHVDNPAVPEVDEDDSDNEEEISISEERRKESRKKVLNHLAENLTNYLKKEEEINQSDSLTKQEELEEVKNKAITEIKLKLEKELPAIKTKTILLIGRTGRGKSTLANVITNTDDFKEGKLGVSETKEIQTKEFKNDNFDYLIIDNPGIGDTKLPTEKTLDTIAEAVYLVRDGVNYQNTTIIRTRFKDFKKTKKREEDIESMIKVGGELAEIIKSCEKRVIHNERDNNNIEKEIKNLEDTRKELKEEIEEKENIIRQKVFAHIFNNYGDIEKVLEISEKFANKKLILEDNKQLTAEKILSVNIEQLKSEYHRQLQSDNRELEIKLNLKDKQN</sequence>
<evidence type="ECO:0000256" key="10">
    <source>
        <dbReference type="ARBA" id="ARBA00022805"/>
    </source>
</evidence>
<keyword evidence="3" id="KW-0813">Transport</keyword>
<keyword evidence="21" id="KW-1185">Reference proteome</keyword>
<keyword evidence="7" id="KW-0479">Metal-binding</keyword>
<keyword evidence="13" id="KW-1133">Transmembrane helix</keyword>
<feature type="region of interest" description="Disordered" evidence="18">
    <location>
        <begin position="578"/>
        <end position="599"/>
    </location>
</feature>
<feature type="domain" description="AIG1-type G" evidence="19">
    <location>
        <begin position="662"/>
        <end position="746"/>
    </location>
</feature>
<proteinExistence type="predicted"/>
<keyword evidence="10" id="KW-1002">Plastid outer membrane</keyword>
<keyword evidence="17" id="KW-0175">Coiled coil</keyword>
<dbReference type="InterPro" id="IPR045058">
    <property type="entry name" value="GIMA/IAN/Toc"/>
</dbReference>
<comment type="subcellular location">
    <subcellularLocation>
        <location evidence="2">Membrane</location>
        <topology evidence="2">Single-pass membrane protein</topology>
    </subcellularLocation>
    <subcellularLocation>
        <location evidence="16">Plastid</location>
        <location evidence="16">Chloroplast outer membrane</location>
    </subcellularLocation>
</comment>
<dbReference type="EMBL" id="CAJVPZ010000820">
    <property type="protein sequence ID" value="CAG8476964.1"/>
    <property type="molecule type" value="Genomic_DNA"/>
</dbReference>
<keyword evidence="5" id="KW-0934">Plastid</keyword>
<comment type="cofactor">
    <cofactor evidence="1">
        <name>Mg(2+)</name>
        <dbReference type="ChEBI" id="CHEBI:18420"/>
    </cofactor>
</comment>
<dbReference type="GO" id="GO:0016020">
    <property type="term" value="C:membrane"/>
    <property type="evidence" value="ECO:0007669"/>
    <property type="project" value="UniProtKB-SubCell"/>
</dbReference>
<keyword evidence="9" id="KW-0378">Hydrolase</keyword>
<protein>
    <submittedName>
        <fullName evidence="20">880_t:CDS:1</fullName>
    </submittedName>
</protein>
<evidence type="ECO:0000256" key="2">
    <source>
        <dbReference type="ARBA" id="ARBA00004167"/>
    </source>
</evidence>
<comment type="caution">
    <text evidence="20">The sequence shown here is derived from an EMBL/GenBank/DDBJ whole genome shotgun (WGS) entry which is preliminary data.</text>
</comment>
<keyword evidence="14" id="KW-0342">GTP-binding</keyword>
<evidence type="ECO:0000256" key="3">
    <source>
        <dbReference type="ARBA" id="ARBA00022448"/>
    </source>
</evidence>
<evidence type="ECO:0000256" key="16">
    <source>
        <dbReference type="ARBA" id="ARBA00024013"/>
    </source>
</evidence>
<dbReference type="Proteomes" id="UP000789396">
    <property type="component" value="Unassembled WGS sequence"/>
</dbReference>
<dbReference type="PANTHER" id="PTHR10903:SF135">
    <property type="entry name" value="TRANSLOCASE OF CHLOROPLAST 120, CHLOROPLASTIC-RELATED"/>
    <property type="match status" value="1"/>
</dbReference>
<feature type="coiled-coil region" evidence="17">
    <location>
        <begin position="222"/>
        <end position="317"/>
    </location>
</feature>
<evidence type="ECO:0000313" key="21">
    <source>
        <dbReference type="Proteomes" id="UP000789396"/>
    </source>
</evidence>
<dbReference type="InterPro" id="IPR027417">
    <property type="entry name" value="P-loop_NTPase"/>
</dbReference>
<evidence type="ECO:0000256" key="15">
    <source>
        <dbReference type="ARBA" id="ARBA00023136"/>
    </source>
</evidence>
<dbReference type="AlphaFoldDB" id="A0A9N8Z6L3"/>
<dbReference type="GO" id="GO:0046872">
    <property type="term" value="F:metal ion binding"/>
    <property type="evidence" value="ECO:0007669"/>
    <property type="project" value="UniProtKB-KW"/>
</dbReference>
<reference evidence="20" key="1">
    <citation type="submission" date="2021-06" db="EMBL/GenBank/DDBJ databases">
        <authorList>
            <person name="Kallberg Y."/>
            <person name="Tangrot J."/>
            <person name="Rosling A."/>
        </authorList>
    </citation>
    <scope>NUCLEOTIDE SEQUENCE</scope>
    <source>
        <strain evidence="20">IN212</strain>
    </source>
</reference>
<feature type="coiled-coil region" evidence="17">
    <location>
        <begin position="791"/>
        <end position="832"/>
    </location>
</feature>
<evidence type="ECO:0000256" key="13">
    <source>
        <dbReference type="ARBA" id="ARBA00022989"/>
    </source>
</evidence>
<dbReference type="SUPFAM" id="SSF52540">
    <property type="entry name" value="P-loop containing nucleoside triphosphate hydrolases"/>
    <property type="match status" value="2"/>
</dbReference>
<name>A0A9N8Z6L3_9GLOM</name>
<evidence type="ECO:0000256" key="14">
    <source>
        <dbReference type="ARBA" id="ARBA00023134"/>
    </source>
</evidence>
<evidence type="ECO:0000256" key="6">
    <source>
        <dbReference type="ARBA" id="ARBA00022692"/>
    </source>
</evidence>
<keyword evidence="4" id="KW-0150">Chloroplast</keyword>
<dbReference type="GO" id="GO:0015031">
    <property type="term" value="P:protein transport"/>
    <property type="evidence" value="ECO:0007669"/>
    <property type="project" value="UniProtKB-KW"/>
</dbReference>
<evidence type="ECO:0000256" key="7">
    <source>
        <dbReference type="ARBA" id="ARBA00022723"/>
    </source>
</evidence>
<keyword evidence="12" id="KW-0653">Protein transport</keyword>
<evidence type="ECO:0000256" key="8">
    <source>
        <dbReference type="ARBA" id="ARBA00022741"/>
    </source>
</evidence>
<dbReference type="PANTHER" id="PTHR10903">
    <property type="entry name" value="GTPASE, IMAP FAMILY MEMBER-RELATED"/>
    <property type="match status" value="1"/>
</dbReference>
<evidence type="ECO:0000313" key="20">
    <source>
        <dbReference type="EMBL" id="CAG8476964.1"/>
    </source>
</evidence>